<dbReference type="EMBL" id="LJQD01000518">
    <property type="protein sequence ID" value="KPW90093.1"/>
    <property type="molecule type" value="Genomic_DNA"/>
</dbReference>
<dbReference type="SUPFAM" id="SSF160719">
    <property type="entry name" value="gpW/gp25-like"/>
    <property type="match status" value="1"/>
</dbReference>
<dbReference type="Pfam" id="PF04965">
    <property type="entry name" value="GPW_gp25"/>
    <property type="match status" value="1"/>
</dbReference>
<dbReference type="InterPro" id="IPR007048">
    <property type="entry name" value="IraD/Gp25-like"/>
</dbReference>
<accession>A0A0P9RZ78</accession>
<dbReference type="Gene3D" id="3.10.450.40">
    <property type="match status" value="1"/>
</dbReference>
<evidence type="ECO:0000313" key="2">
    <source>
        <dbReference type="EMBL" id="KPW90093.1"/>
    </source>
</evidence>
<dbReference type="PANTHER" id="PTHR38595">
    <property type="entry name" value="CYTOPLASMIC PROTEIN-RELATED"/>
    <property type="match status" value="1"/>
</dbReference>
<feature type="domain" description="IraD/Gp25-like" evidence="1">
    <location>
        <begin position="26"/>
        <end position="114"/>
    </location>
</feature>
<sequence length="135" mass="14962">MRGLGSLFERLAEVRLQPPGFSEEEQLTASIATHLSNMLGARAGSVKMLPDYGLPDLNDMSMSAHDILRQSRVAIEKAVRLYEPRLSEVYVMSEGHSENRLILQFFIDAILKADGIKKAVRFSATVSEAGRVRVS</sequence>
<dbReference type="PATRIC" id="fig|264450.4.peg.6251"/>
<evidence type="ECO:0000313" key="3">
    <source>
        <dbReference type="Proteomes" id="UP000050381"/>
    </source>
</evidence>
<comment type="caution">
    <text evidence="2">The sequence shown here is derived from an EMBL/GenBank/DDBJ whole genome shotgun (WGS) entry which is preliminary data.</text>
</comment>
<protein>
    <submittedName>
        <fullName evidence="2">Type VI secretion system lysozyme-related protein</fullName>
    </submittedName>
</protein>
<name>A0A0P9RZ78_PSESX</name>
<dbReference type="InterPro" id="IPR017737">
    <property type="entry name" value="TssE1-like"/>
</dbReference>
<evidence type="ECO:0000259" key="1">
    <source>
        <dbReference type="Pfam" id="PF04965"/>
    </source>
</evidence>
<dbReference type="Proteomes" id="UP000050381">
    <property type="component" value="Unassembled WGS sequence"/>
</dbReference>
<gene>
    <name evidence="2" type="ORF">ALO79_05295</name>
</gene>
<dbReference type="PANTHER" id="PTHR38595:SF2">
    <property type="entry name" value="TYPE VI SECRETION SYSTEM BASEPLATE SUBUNIT TSSE"/>
    <property type="match status" value="1"/>
</dbReference>
<dbReference type="NCBIfam" id="TIGR03357">
    <property type="entry name" value="VI_zyme"/>
    <property type="match status" value="1"/>
</dbReference>
<dbReference type="InterPro" id="IPR053176">
    <property type="entry name" value="T6SS_TssE1-like"/>
</dbReference>
<dbReference type="AlphaFoldDB" id="A0A0P9RZ78"/>
<organism evidence="2 3">
    <name type="scientific">Pseudomonas syringae pv. castaneae</name>
    <dbReference type="NCBI Taxonomy" id="264450"/>
    <lineage>
        <taxon>Bacteria</taxon>
        <taxon>Pseudomonadati</taxon>
        <taxon>Pseudomonadota</taxon>
        <taxon>Gammaproteobacteria</taxon>
        <taxon>Pseudomonadales</taxon>
        <taxon>Pseudomonadaceae</taxon>
        <taxon>Pseudomonas</taxon>
        <taxon>Pseudomonas syringae</taxon>
    </lineage>
</organism>
<proteinExistence type="predicted"/>
<dbReference type="RefSeq" id="WP_044325029.1">
    <property type="nucleotide sequence ID" value="NZ_LIIH01000023.1"/>
</dbReference>
<reference evidence="2 3" key="1">
    <citation type="submission" date="2015-09" db="EMBL/GenBank/DDBJ databases">
        <title>Genome announcement of multiple Pseudomonas syringae strains.</title>
        <authorList>
            <person name="Thakur S."/>
            <person name="Wang P.W."/>
            <person name="Gong Y."/>
            <person name="Weir B.S."/>
            <person name="Guttman D.S."/>
        </authorList>
    </citation>
    <scope>NUCLEOTIDE SEQUENCE [LARGE SCALE GENOMIC DNA]</scope>
    <source>
        <strain evidence="2 3">ICMP9419</strain>
    </source>
</reference>